<organism evidence="1">
    <name type="scientific">mine drainage metagenome</name>
    <dbReference type="NCBI Taxonomy" id="410659"/>
    <lineage>
        <taxon>unclassified sequences</taxon>
        <taxon>metagenomes</taxon>
        <taxon>ecological metagenomes</taxon>
    </lineage>
</organism>
<sequence length="175" mass="19853">MASEKLYFWNTGFLGGHMIHGFHGRGLLRRRGEVMLEVIPFWLAHYPRQDLVVHASQYNYTASSGYFGPINMYGASVTPLLYRWNFQRNPSSRTLPWAQLGGGLLWTNHKFPYAGDTSVINFTPQIGFGLNTRVRTHQTLDLGLKVIHISNAGLGDNDPGINYSLQFSAGYSWWK</sequence>
<dbReference type="EMBL" id="CABQ01000247">
    <property type="protein sequence ID" value="CBI08664.1"/>
    <property type="molecule type" value="Genomic_DNA"/>
</dbReference>
<reference evidence="1" key="1">
    <citation type="submission" date="2009-10" db="EMBL/GenBank/DDBJ databases">
        <title>Diversity of trophic interactions inside an arsenic-rich microbial ecosystem.</title>
        <authorList>
            <person name="Bertin P.N."/>
            <person name="Heinrich-Salmeron A."/>
            <person name="Pelletier E."/>
            <person name="Goulhen-Chollet F."/>
            <person name="Arsene-Ploetze F."/>
            <person name="Gallien S."/>
            <person name="Calteau A."/>
            <person name="Vallenet D."/>
            <person name="Casiot C."/>
            <person name="Chane-Woon-Ming B."/>
            <person name="Giloteaux L."/>
            <person name="Barakat M."/>
            <person name="Bonnefoy V."/>
            <person name="Bruneel O."/>
            <person name="Chandler M."/>
            <person name="Cleiss J."/>
            <person name="Duran R."/>
            <person name="Elbaz-Poulichet F."/>
            <person name="Fonknechten N."/>
            <person name="Lauga B."/>
            <person name="Mornico D."/>
            <person name="Ortet P."/>
            <person name="Schaeffer C."/>
            <person name="Siguier P."/>
            <person name="Alexander Thil Smith A."/>
            <person name="Van Dorsselaer A."/>
            <person name="Weissenbach J."/>
            <person name="Medigue C."/>
            <person name="Le Paslier D."/>
        </authorList>
    </citation>
    <scope>NUCLEOTIDE SEQUENCE</scope>
</reference>
<dbReference type="InterPro" id="IPR018550">
    <property type="entry name" value="Lipid-A_deacylase-rel"/>
</dbReference>
<dbReference type="InterPro" id="IPR011250">
    <property type="entry name" value="OMP/PagP_B-barrel"/>
</dbReference>
<dbReference type="Pfam" id="PF09411">
    <property type="entry name" value="PagL"/>
    <property type="match status" value="1"/>
</dbReference>
<name>E6QN43_9ZZZZ</name>
<proteinExistence type="predicted"/>
<dbReference type="AlphaFoldDB" id="E6QN43"/>
<evidence type="ECO:0008006" key="2">
    <source>
        <dbReference type="Google" id="ProtNLM"/>
    </source>
</evidence>
<evidence type="ECO:0000313" key="1">
    <source>
        <dbReference type="EMBL" id="CBI08664.1"/>
    </source>
</evidence>
<dbReference type="Gene3D" id="2.40.160.20">
    <property type="match status" value="1"/>
</dbReference>
<comment type="caution">
    <text evidence="1">The sequence shown here is derived from an EMBL/GenBank/DDBJ whole genome shotgun (WGS) entry which is preliminary data.</text>
</comment>
<gene>
    <name evidence="1" type="ORF">CARN6_2152</name>
</gene>
<accession>E6QN43</accession>
<dbReference type="SUPFAM" id="SSF56925">
    <property type="entry name" value="OMPA-like"/>
    <property type="match status" value="1"/>
</dbReference>
<protein>
    <recommendedName>
        <fullName evidence="2">Acyloxyacyl hydrolase</fullName>
    </recommendedName>
</protein>